<dbReference type="Pfam" id="PF05282">
    <property type="entry name" value="AAR2"/>
    <property type="match status" value="1"/>
</dbReference>
<dbReference type="Gene3D" id="1.25.40.550">
    <property type="entry name" value="Aar2, C-terminal domain-like"/>
    <property type="match status" value="1"/>
</dbReference>
<dbReference type="Pfam" id="PF20981">
    <property type="entry name" value="AAR2_1st"/>
    <property type="match status" value="1"/>
</dbReference>
<reference evidence="13" key="1">
    <citation type="journal article" date="2002" name="Dev. Dyn.">
        <title>Genetic and genomic tools for Xenopus research: The NIH Xenopus initiative.</title>
        <authorList>
            <person name="Klein S.L."/>
            <person name="Strausberg R.L."/>
            <person name="Wagner L."/>
            <person name="Pontius J."/>
            <person name="Clifton S.W."/>
            <person name="Richardson P."/>
        </authorList>
    </citation>
    <scope>NUCLEOTIDE SEQUENCE</scope>
</reference>
<evidence type="ECO:0000256" key="5">
    <source>
        <dbReference type="ARBA" id="ARBA00022728"/>
    </source>
</evidence>
<evidence type="ECO:0000256" key="3">
    <source>
        <dbReference type="ARBA" id="ARBA00016372"/>
    </source>
</evidence>
<dbReference type="InterPro" id="IPR033647">
    <property type="entry name" value="Aar2_N"/>
</dbReference>
<dbReference type="CDD" id="cd13777">
    <property type="entry name" value="Aar2_N"/>
    <property type="match status" value="1"/>
</dbReference>
<dbReference type="CTD" id="25980"/>
<dbReference type="GeneID" id="100127613"/>
<evidence type="ECO:0000259" key="10">
    <source>
        <dbReference type="Pfam" id="PF20981"/>
    </source>
</evidence>
<evidence type="ECO:0000256" key="1">
    <source>
        <dbReference type="ARBA" id="ARBA00003708"/>
    </source>
</evidence>
<dbReference type="HOGENOM" id="CLU_036039_0_0_1"/>
<evidence type="ECO:0000313" key="11">
    <source>
        <dbReference type="Ensembl" id="ENSXETP00000026430"/>
    </source>
</evidence>
<dbReference type="InterPro" id="IPR038514">
    <property type="entry name" value="AAR2_C_sf"/>
</dbReference>
<reference evidence="13" key="4">
    <citation type="submission" date="2025-04" db="UniProtKB">
        <authorList>
            <consortium name="RefSeq"/>
        </authorList>
    </citation>
    <scope>IDENTIFICATION</scope>
</reference>
<evidence type="ECO:0000259" key="9">
    <source>
        <dbReference type="Pfam" id="PF05282"/>
    </source>
</evidence>
<dbReference type="CDD" id="cd13778">
    <property type="entry name" value="Aar2_C"/>
    <property type="match status" value="1"/>
</dbReference>
<keyword evidence="6" id="KW-0508">mRNA splicing</keyword>
<dbReference type="eggNOG" id="KOG3937">
    <property type="taxonomic scope" value="Eukaryota"/>
</dbReference>
<dbReference type="OMA" id="CAFSDII"/>
<evidence type="ECO:0000256" key="8">
    <source>
        <dbReference type="ARBA" id="ARBA00047009"/>
    </source>
</evidence>
<dbReference type="GO" id="GO:0005681">
    <property type="term" value="C:spliceosomal complex"/>
    <property type="evidence" value="ECO:0007669"/>
    <property type="project" value="UniProtKB-KW"/>
</dbReference>
<dbReference type="PANTHER" id="PTHR12689:SF4">
    <property type="entry name" value="PROTEIN AAR2 HOMOLOG"/>
    <property type="match status" value="1"/>
</dbReference>
<dbReference type="AlphaFoldDB" id="F6YMW0"/>
<dbReference type="GeneTree" id="ENSGT00390000007796"/>
<dbReference type="Ensembl" id="ENSXETT00000026430">
    <property type="protein sequence ID" value="ENSXETP00000026430"/>
    <property type="gene ID" value="ENSXETG00000012109"/>
</dbReference>
<dbReference type="Bgee" id="ENSXETG00000012109">
    <property type="expression patterns" value="Expressed in testis and 13 other cell types or tissues"/>
</dbReference>
<comment type="similarity">
    <text evidence="2">Belongs to the AAR2 family.</text>
</comment>
<evidence type="ECO:0000313" key="14">
    <source>
        <dbReference type="Xenbase" id="XB-GENE-941842"/>
    </source>
</evidence>
<dbReference type="RefSeq" id="NP_001106439.2">
    <property type="nucleotide sequence ID" value="NM_001112968.2"/>
</dbReference>
<dbReference type="PANTHER" id="PTHR12689">
    <property type="entry name" value="A1 CISTRON SPLICING FACTOR AAR2-RELATED"/>
    <property type="match status" value="1"/>
</dbReference>
<dbReference type="Xenbase" id="XB-GENE-941842">
    <property type="gene designation" value="aar2"/>
</dbReference>
<name>F6YMW0_XENTR</name>
<keyword evidence="12" id="KW-1185">Reference proteome</keyword>
<dbReference type="AGR" id="Xenbase:XB-GENE-941842"/>
<dbReference type="Ensembl" id="ENSXETT00000120303">
    <property type="protein sequence ID" value="ENSXETP00000115137"/>
    <property type="gene ID" value="ENSXETG00000012109"/>
</dbReference>
<comment type="function">
    <text evidence="1">Component of the U5 snRNP complex that is required for spliceosome assembly and for pre-mRNA splicing.</text>
</comment>
<evidence type="ECO:0000256" key="4">
    <source>
        <dbReference type="ARBA" id="ARBA00022664"/>
    </source>
</evidence>
<keyword evidence="4" id="KW-0507">mRNA processing</keyword>
<evidence type="ECO:0000256" key="2">
    <source>
        <dbReference type="ARBA" id="ARBA00006281"/>
    </source>
</evidence>
<proteinExistence type="inferred from homology"/>
<evidence type="ECO:0000256" key="6">
    <source>
        <dbReference type="ARBA" id="ARBA00023187"/>
    </source>
</evidence>
<reference evidence="11" key="2">
    <citation type="journal article" date="2010" name="Science">
        <title>The genome of the Western clawed frog Xenopus tropicalis.</title>
        <authorList>
            <person name="Hellsten U."/>
            <person name="Harland R.M."/>
            <person name="Gilchrist M.J."/>
            <person name="Hendrix D."/>
            <person name="Jurka J."/>
            <person name="Kapitonov V."/>
            <person name="Ovcharenko I."/>
            <person name="Putnam N.H."/>
            <person name="Shu S."/>
            <person name="Taher L."/>
            <person name="Blitz I.L."/>
            <person name="Blumberg B."/>
            <person name="Dichmann D.S."/>
            <person name="Dubchak I."/>
            <person name="Amaya E."/>
            <person name="Detter J.C."/>
            <person name="Fletcher R."/>
            <person name="Gerhard D.S."/>
            <person name="Goodstein D."/>
            <person name="Graves T."/>
            <person name="Grigoriev I.V."/>
            <person name="Grimwood J."/>
            <person name="Kawashima T."/>
            <person name="Lindquist E."/>
            <person name="Lucas S.M."/>
            <person name="Mead P.E."/>
            <person name="Mitros T."/>
            <person name="Ogino H."/>
            <person name="Ohta Y."/>
            <person name="Poliakov A.V."/>
            <person name="Pollet N."/>
            <person name="Robert J."/>
            <person name="Salamov A."/>
            <person name="Sater A.K."/>
            <person name="Schmutz J."/>
            <person name="Terry A."/>
            <person name="Vize P.D."/>
            <person name="Warren W.C."/>
            <person name="Wells D."/>
            <person name="Wills A."/>
            <person name="Wilson R.K."/>
            <person name="Zimmerman L.B."/>
            <person name="Zorn A.M."/>
            <person name="Grainger R."/>
            <person name="Grammer T."/>
            <person name="Khokha M.K."/>
            <person name="Richardson P.M."/>
            <person name="Rokhsar D.S."/>
        </authorList>
    </citation>
    <scope>NUCLEOTIDE SEQUENCE [LARGE SCALE GENOMIC DNA]</scope>
    <source>
        <strain evidence="11">Nigerian</strain>
    </source>
</reference>
<evidence type="ECO:0000313" key="12">
    <source>
        <dbReference type="Proteomes" id="UP000008143"/>
    </source>
</evidence>
<dbReference type="InterPro" id="IPR038516">
    <property type="entry name" value="AAR2_N_sf"/>
</dbReference>
<reference evidence="11" key="3">
    <citation type="submission" date="2011-06" db="UniProtKB">
        <authorList>
            <consortium name="Ensembl"/>
        </authorList>
    </citation>
    <scope>IDENTIFICATION</scope>
</reference>
<keyword evidence="5" id="KW-0747">Spliceosome</keyword>
<dbReference type="FunFam" id="2.60.34.20:FF:000001">
    <property type="entry name" value="protein AAR2 homolog"/>
    <property type="match status" value="1"/>
</dbReference>
<comment type="subunit">
    <text evidence="8">Interacts with PRPF8 (via RNase H homology domain). Component of a U5 snRNP complex that contains PRPF8.</text>
</comment>
<sequence length="391" mass="44722">MDTPSTDMDPELARQLFFEGATLVILGVPEGSEFGIDYNSWQVGPRFRGVKMVPPGVHFMHYNVVGKGGGLGDMSPRSSMFLYLQQRELRLFRWDPQEEEMVVAPQEEAEKLREELQSLDSFLGPYPYQSMRRWVSLSNHIKKESMFRLQPKCGTIFSFPEVLPTEPMTHTADRVQHNLPRYDSVCQSYKEGMARLPQMKQKEGTEIRFSLIPDKTYPDNATPTEITQHSLDLSYALGQLLNTHYPGQPLELLAELQFSFVCFVLGNVYEAFEQWKKILNLLCRAENFSLQHPELYMETISVLYHQLAQVPTDFFVDIVSQSNFLTSTLQVLFSFLCSPTANPALRKKAIRFRAHLTKKFQWDFEEEPDDCAPLIVDLPAGLDPSSQSAAS</sequence>
<dbReference type="KEGG" id="xtr:100127613"/>
<dbReference type="Ensembl" id="ENSXETT00000118736">
    <property type="protein sequence ID" value="ENSXETP00000115540"/>
    <property type="gene ID" value="ENSXETG00000012109"/>
</dbReference>
<gene>
    <name evidence="11 13 14" type="primary">aar2</name>
    <name evidence="13" type="synonym">c20orf4</name>
</gene>
<accession>F6YMW0</accession>
<dbReference type="InterPro" id="IPR033648">
    <property type="entry name" value="AAR2_C"/>
</dbReference>
<evidence type="ECO:0000313" key="13">
    <source>
        <dbReference type="RefSeq" id="NP_001106439.2"/>
    </source>
</evidence>
<dbReference type="InterPro" id="IPR007946">
    <property type="entry name" value="AAR2"/>
</dbReference>
<dbReference type="Proteomes" id="UP000008143">
    <property type="component" value="Chromosome 10"/>
</dbReference>
<dbReference type="GO" id="GO:0000244">
    <property type="term" value="P:spliceosomal tri-snRNP complex assembly"/>
    <property type="evidence" value="ECO:0000318"/>
    <property type="project" value="GO_Central"/>
</dbReference>
<feature type="domain" description="AAR2 N-terminal" evidence="10">
    <location>
        <begin position="19"/>
        <end position="151"/>
    </location>
</feature>
<dbReference type="Gene3D" id="2.60.34.20">
    <property type="match status" value="1"/>
</dbReference>
<dbReference type="FunFam" id="1.25.40.550:FF:000001">
    <property type="entry name" value="AAR2 splicing factor homolog"/>
    <property type="match status" value="1"/>
</dbReference>
<protein>
    <recommendedName>
        <fullName evidence="3">Protein AAR2 homolog</fullName>
    </recommendedName>
    <alternativeName>
        <fullName evidence="7">AAR2 splicing factor homolog</fullName>
    </alternativeName>
</protein>
<evidence type="ECO:0000256" key="7">
    <source>
        <dbReference type="ARBA" id="ARBA00030625"/>
    </source>
</evidence>
<organism evidence="11">
    <name type="scientific">Xenopus tropicalis</name>
    <name type="common">Western clawed frog</name>
    <name type="synonym">Silurana tropicalis</name>
    <dbReference type="NCBI Taxonomy" id="8364"/>
    <lineage>
        <taxon>Eukaryota</taxon>
        <taxon>Metazoa</taxon>
        <taxon>Chordata</taxon>
        <taxon>Craniata</taxon>
        <taxon>Vertebrata</taxon>
        <taxon>Euteleostomi</taxon>
        <taxon>Amphibia</taxon>
        <taxon>Batrachia</taxon>
        <taxon>Anura</taxon>
        <taxon>Pipoidea</taxon>
        <taxon>Pipidae</taxon>
        <taxon>Xenopodinae</taxon>
        <taxon>Xenopus</taxon>
        <taxon>Silurana</taxon>
    </lineage>
</organism>
<feature type="domain" description="AAR2 C-terminal" evidence="9">
    <location>
        <begin position="209"/>
        <end position="365"/>
    </location>
</feature>
<dbReference type="OrthoDB" id="201752at2759"/>